<dbReference type="Gene3D" id="1.10.10.10">
    <property type="entry name" value="Winged helix-like DNA-binding domain superfamily/Winged helix DNA-binding domain"/>
    <property type="match status" value="1"/>
</dbReference>
<protein>
    <submittedName>
        <fullName evidence="5">Transcriptional regulator</fullName>
    </submittedName>
</protein>
<keyword evidence="4" id="KW-0804">Transcription</keyword>
<accession>A0ABU1IU23</accession>
<evidence type="ECO:0000313" key="5">
    <source>
        <dbReference type="EMBL" id="MDR6242728.1"/>
    </source>
</evidence>
<comment type="similarity">
    <text evidence="1">Belongs to the BlaI transcriptional regulatory family.</text>
</comment>
<keyword evidence="2" id="KW-0805">Transcription regulation</keyword>
<keyword evidence="6" id="KW-1185">Reference proteome</keyword>
<evidence type="ECO:0000256" key="1">
    <source>
        <dbReference type="ARBA" id="ARBA00011046"/>
    </source>
</evidence>
<evidence type="ECO:0000256" key="2">
    <source>
        <dbReference type="ARBA" id="ARBA00023015"/>
    </source>
</evidence>
<gene>
    <name evidence="5" type="ORF">JOC58_000612</name>
</gene>
<dbReference type="InterPro" id="IPR036390">
    <property type="entry name" value="WH_DNA-bd_sf"/>
</dbReference>
<dbReference type="InterPro" id="IPR036388">
    <property type="entry name" value="WH-like_DNA-bd_sf"/>
</dbReference>
<dbReference type="InterPro" id="IPR005650">
    <property type="entry name" value="BlaI_family"/>
</dbReference>
<evidence type="ECO:0000256" key="4">
    <source>
        <dbReference type="ARBA" id="ARBA00023163"/>
    </source>
</evidence>
<organism evidence="5 6">
    <name type="scientific">Paenibacillus hunanensis</name>
    <dbReference type="NCBI Taxonomy" id="539262"/>
    <lineage>
        <taxon>Bacteria</taxon>
        <taxon>Bacillati</taxon>
        <taxon>Bacillota</taxon>
        <taxon>Bacilli</taxon>
        <taxon>Bacillales</taxon>
        <taxon>Paenibacillaceae</taxon>
        <taxon>Paenibacillus</taxon>
    </lineage>
</organism>
<dbReference type="EMBL" id="JAVDQH010000002">
    <property type="protein sequence ID" value="MDR6242728.1"/>
    <property type="molecule type" value="Genomic_DNA"/>
</dbReference>
<name>A0ABU1IU23_9BACL</name>
<dbReference type="PIRSF" id="PIRSF019455">
    <property type="entry name" value="CopR_AtkY"/>
    <property type="match status" value="1"/>
</dbReference>
<evidence type="ECO:0000256" key="3">
    <source>
        <dbReference type="ARBA" id="ARBA00023125"/>
    </source>
</evidence>
<evidence type="ECO:0000313" key="6">
    <source>
        <dbReference type="Proteomes" id="UP001185028"/>
    </source>
</evidence>
<dbReference type="RefSeq" id="WP_188774230.1">
    <property type="nucleotide sequence ID" value="NZ_BMMB01000002.1"/>
</dbReference>
<proteinExistence type="inferred from homology"/>
<comment type="caution">
    <text evidence="5">The sequence shown here is derived from an EMBL/GenBank/DDBJ whole genome shotgun (WGS) entry which is preliminary data.</text>
</comment>
<dbReference type="SUPFAM" id="SSF46785">
    <property type="entry name" value="Winged helix' DNA-binding domain"/>
    <property type="match status" value="1"/>
</dbReference>
<dbReference type="Proteomes" id="UP001185028">
    <property type="component" value="Unassembled WGS sequence"/>
</dbReference>
<dbReference type="Pfam" id="PF03965">
    <property type="entry name" value="Penicillinase_R"/>
    <property type="match status" value="1"/>
</dbReference>
<keyword evidence="3" id="KW-0238">DNA-binding</keyword>
<reference evidence="5 6" key="1">
    <citation type="submission" date="2023-07" db="EMBL/GenBank/DDBJ databases">
        <title>Genomic Encyclopedia of Type Strains, Phase IV (KMG-IV): sequencing the most valuable type-strain genomes for metagenomic binning, comparative biology and taxonomic classification.</title>
        <authorList>
            <person name="Goeker M."/>
        </authorList>
    </citation>
    <scope>NUCLEOTIDE SEQUENCE [LARGE SCALE GENOMIC DNA]</scope>
    <source>
        <strain evidence="5 6">DSM 22170</strain>
    </source>
</reference>
<sequence>MKIKKFNVGTTGLDRFFGPLEAKIMNVLWDAEHPLTIKEVQQSLDHEKSLSFNTVMTVMNRLVEKGALQKQMEGKSFHYVPLESREDFLDHQSRELTHELMEEFGSLAVNHMVDVLEEVDPKLIQALEDKIRQWKNNG</sequence>